<keyword evidence="2" id="KW-1133">Transmembrane helix</keyword>
<organism evidence="3 4">
    <name type="scientific">Candidatus Methylomirabilis tolerans</name>
    <dbReference type="NCBI Taxonomy" id="3123416"/>
    <lineage>
        <taxon>Bacteria</taxon>
        <taxon>Candidatus Methylomirabilota</taxon>
        <taxon>Candidatus Methylomirabilia</taxon>
        <taxon>Candidatus Methylomirabilales</taxon>
        <taxon>Candidatus Methylomirabilaceae</taxon>
        <taxon>Candidatus Methylomirabilis</taxon>
    </lineage>
</organism>
<reference evidence="3 4" key="1">
    <citation type="journal article" date="2021" name="bioRxiv">
        <title>Unraveling nitrogen, sulfur and carbon metabolic pathways and microbial community transcriptional responses to substrate deprivation and toxicity stresses in a bioreactor mimicking anoxic brackish coastal sediment conditions.</title>
        <authorList>
            <person name="Martins P.D."/>
            <person name="Echeveste M.J."/>
            <person name="Arshad A."/>
            <person name="Kurth J."/>
            <person name="Ouboter H."/>
            <person name="Jetten M.S.M."/>
            <person name="Welte C.U."/>
        </authorList>
    </citation>
    <scope>NUCLEOTIDE SEQUENCE [LARGE SCALE GENOMIC DNA]</scope>
    <source>
        <strain evidence="3">MAG_38</strain>
    </source>
</reference>
<evidence type="ECO:0000256" key="2">
    <source>
        <dbReference type="SAM" id="Phobius"/>
    </source>
</evidence>
<proteinExistence type="predicted"/>
<sequence length="211" mass="22840">MNDMSDKKSFWSSTQGILTGIATVITAIIGLLSIVYSFGVFDRKLARPIPAATSASRGPAVTVPSAQPANQPSTLMDAQSPGAQGCFEKFFSNVPNGRVRILEEGSRDVVLIARDQNKEEAIGVKFTDSGQPIGALVVRFFSDGKIFKVVSIADNSCNTVEESAVKGRPGEKWTLRNWDTLQVPFGGRRYDFRLGFTEETISAASFVRTAP</sequence>
<name>A0AAJ1AHT3_9BACT</name>
<feature type="region of interest" description="Disordered" evidence="1">
    <location>
        <begin position="54"/>
        <end position="80"/>
    </location>
</feature>
<keyword evidence="2" id="KW-0472">Membrane</keyword>
<feature type="compositionally biased region" description="Polar residues" evidence="1">
    <location>
        <begin position="64"/>
        <end position="77"/>
    </location>
</feature>
<feature type="transmembrane region" description="Helical" evidence="2">
    <location>
        <begin position="20"/>
        <end position="41"/>
    </location>
</feature>
<protein>
    <submittedName>
        <fullName evidence="3">Uncharacterized protein</fullName>
    </submittedName>
</protein>
<comment type="caution">
    <text evidence="3">The sequence shown here is derived from an EMBL/GenBank/DDBJ whole genome shotgun (WGS) entry which is preliminary data.</text>
</comment>
<gene>
    <name evidence="3" type="ORF">K8G79_06375</name>
</gene>
<keyword evidence="2" id="KW-0812">Transmembrane</keyword>
<evidence type="ECO:0000256" key="1">
    <source>
        <dbReference type="SAM" id="MobiDB-lite"/>
    </source>
</evidence>
<evidence type="ECO:0000313" key="3">
    <source>
        <dbReference type="EMBL" id="MBZ0159742.1"/>
    </source>
</evidence>
<dbReference type="EMBL" id="JAIOIU010000080">
    <property type="protein sequence ID" value="MBZ0159742.1"/>
    <property type="molecule type" value="Genomic_DNA"/>
</dbReference>
<dbReference type="Proteomes" id="UP001197609">
    <property type="component" value="Unassembled WGS sequence"/>
</dbReference>
<dbReference type="AlphaFoldDB" id="A0AAJ1AHT3"/>
<accession>A0AAJ1AHT3</accession>
<evidence type="ECO:0000313" key="4">
    <source>
        <dbReference type="Proteomes" id="UP001197609"/>
    </source>
</evidence>